<name>A0A3D4Z9F5_9BACT</name>
<dbReference type="Proteomes" id="UP000284434">
    <property type="component" value="Unassembled WGS sequence"/>
</dbReference>
<organism evidence="1 2">
    <name type="scientific">Odoribacter splanchnicus</name>
    <dbReference type="NCBI Taxonomy" id="28118"/>
    <lineage>
        <taxon>Bacteria</taxon>
        <taxon>Pseudomonadati</taxon>
        <taxon>Bacteroidota</taxon>
        <taxon>Bacteroidia</taxon>
        <taxon>Bacteroidales</taxon>
        <taxon>Odoribacteraceae</taxon>
        <taxon>Odoribacter</taxon>
    </lineage>
</organism>
<gene>
    <name evidence="1" type="ORF">DXA53_05420</name>
</gene>
<evidence type="ECO:0000313" key="1">
    <source>
        <dbReference type="EMBL" id="RGY08091.1"/>
    </source>
</evidence>
<evidence type="ECO:0000313" key="2">
    <source>
        <dbReference type="Proteomes" id="UP000284434"/>
    </source>
</evidence>
<accession>A0A3D4Z9F5</accession>
<protein>
    <submittedName>
        <fullName evidence="1">Uncharacterized protein</fullName>
    </submittedName>
</protein>
<proteinExistence type="predicted"/>
<dbReference type="EMBL" id="QSCO01000006">
    <property type="protein sequence ID" value="RGY08091.1"/>
    <property type="molecule type" value="Genomic_DNA"/>
</dbReference>
<comment type="caution">
    <text evidence="1">The sequence shown here is derived from an EMBL/GenBank/DDBJ whole genome shotgun (WGS) entry which is preliminary data.</text>
</comment>
<reference evidence="1 2" key="1">
    <citation type="submission" date="2018-08" db="EMBL/GenBank/DDBJ databases">
        <title>A genome reference for cultivated species of the human gut microbiota.</title>
        <authorList>
            <person name="Zou Y."/>
            <person name="Xue W."/>
            <person name="Luo G."/>
        </authorList>
    </citation>
    <scope>NUCLEOTIDE SEQUENCE [LARGE SCALE GENOMIC DNA]</scope>
    <source>
        <strain evidence="1 2">OF03-11</strain>
    </source>
</reference>
<dbReference type="AlphaFoldDB" id="A0A3D4Z9F5"/>
<sequence length="59" mass="7028">MPIFLLFDKTGANLRKKIVDVTEFDYFYSMIGNRLKKNYKNNSKFFLGILFDINNKTNK</sequence>